<dbReference type="InterPro" id="IPR005709">
    <property type="entry name" value="Ribosomal_uS4_bac-type"/>
</dbReference>
<evidence type="ECO:0000259" key="10">
    <source>
        <dbReference type="SMART" id="SM00363"/>
    </source>
</evidence>
<evidence type="ECO:0000256" key="1">
    <source>
        <dbReference type="ARBA" id="ARBA00007465"/>
    </source>
</evidence>
<evidence type="ECO:0000256" key="9">
    <source>
        <dbReference type="SAM" id="MobiDB-lite"/>
    </source>
</evidence>
<keyword evidence="2 7" id="KW-0699">rRNA-binding</keyword>
<evidence type="ECO:0000313" key="13">
    <source>
        <dbReference type="Proteomes" id="UP001594351"/>
    </source>
</evidence>
<comment type="function">
    <text evidence="7">One of the primary rRNA binding proteins, it binds directly to 16S rRNA where it nucleates assembly of the body of the 30S subunit.</text>
</comment>
<dbReference type="CDD" id="cd00165">
    <property type="entry name" value="S4"/>
    <property type="match status" value="1"/>
</dbReference>
<dbReference type="EMBL" id="JBHPBY010000184">
    <property type="protein sequence ID" value="MFC1851399.1"/>
    <property type="molecule type" value="Genomic_DNA"/>
</dbReference>
<comment type="subunit">
    <text evidence="7">Part of the 30S ribosomal subunit. Contacts protein S5. The interaction surface between S4 and S5 is involved in control of translational fidelity.</text>
</comment>
<evidence type="ECO:0000256" key="5">
    <source>
        <dbReference type="ARBA" id="ARBA00023274"/>
    </source>
</evidence>
<dbReference type="PROSITE" id="PS00632">
    <property type="entry name" value="RIBOSOMAL_S4"/>
    <property type="match status" value="1"/>
</dbReference>
<dbReference type="InterPro" id="IPR036986">
    <property type="entry name" value="S4_RNA-bd_sf"/>
</dbReference>
<evidence type="ECO:0000256" key="8">
    <source>
        <dbReference type="RuleBase" id="RU003699"/>
    </source>
</evidence>
<dbReference type="NCBIfam" id="TIGR01017">
    <property type="entry name" value="rpsD_bact"/>
    <property type="match status" value="1"/>
</dbReference>
<gene>
    <name evidence="7 12" type="primary">rpsD</name>
    <name evidence="12" type="ORF">ACFL27_14475</name>
</gene>
<organism evidence="12 13">
    <name type="scientific">candidate division CSSED10-310 bacterium</name>
    <dbReference type="NCBI Taxonomy" id="2855610"/>
    <lineage>
        <taxon>Bacteria</taxon>
        <taxon>Bacteria division CSSED10-310</taxon>
    </lineage>
</organism>
<dbReference type="SUPFAM" id="SSF55174">
    <property type="entry name" value="Alpha-L RNA-binding motif"/>
    <property type="match status" value="1"/>
</dbReference>
<name>A0ABV6YYY3_UNCC1</name>
<dbReference type="Gene3D" id="3.10.290.10">
    <property type="entry name" value="RNA-binding S4 domain"/>
    <property type="match status" value="1"/>
</dbReference>
<evidence type="ECO:0000256" key="4">
    <source>
        <dbReference type="ARBA" id="ARBA00022980"/>
    </source>
</evidence>
<dbReference type="PANTHER" id="PTHR11831:SF4">
    <property type="entry name" value="SMALL RIBOSOMAL SUBUNIT PROTEIN US4M"/>
    <property type="match status" value="1"/>
</dbReference>
<dbReference type="InterPro" id="IPR022801">
    <property type="entry name" value="Ribosomal_uS4"/>
</dbReference>
<dbReference type="GO" id="GO:0005840">
    <property type="term" value="C:ribosome"/>
    <property type="evidence" value="ECO:0007669"/>
    <property type="project" value="UniProtKB-KW"/>
</dbReference>
<keyword evidence="4 7" id="KW-0689">Ribosomal protein</keyword>
<dbReference type="PANTHER" id="PTHR11831">
    <property type="entry name" value="30S 40S RIBOSOMAL PROTEIN"/>
    <property type="match status" value="1"/>
</dbReference>
<sequence>MARYTGSVCKICRREGEKMFLKGTRCLSDKCSFQRRSYPPGQHGRKRQKPSSYRTQLREKQKIRKSYNLLEKQFRLTFQDAVQSKGKTGDNLLILLERRLDNVVYRSGFTESRNQARQLIRHGHFQVNGAKVNIPSYRVRIGEKISVREKSKEIVPIQAAISSGNAVVPSWLEVDNTAIISTIVRLPMREDVTVPAQELLVVELYSK</sequence>
<evidence type="ECO:0000259" key="11">
    <source>
        <dbReference type="SMART" id="SM01390"/>
    </source>
</evidence>
<dbReference type="Pfam" id="PF01479">
    <property type="entry name" value="S4"/>
    <property type="match status" value="1"/>
</dbReference>
<evidence type="ECO:0000256" key="6">
    <source>
        <dbReference type="ARBA" id="ARBA00035254"/>
    </source>
</evidence>
<feature type="domain" description="RNA-binding S4" evidence="10">
    <location>
        <begin position="98"/>
        <end position="162"/>
    </location>
</feature>
<feature type="region of interest" description="Disordered" evidence="9">
    <location>
        <begin position="37"/>
        <end position="58"/>
    </location>
</feature>
<dbReference type="Proteomes" id="UP001594351">
    <property type="component" value="Unassembled WGS sequence"/>
</dbReference>
<dbReference type="InterPro" id="IPR001912">
    <property type="entry name" value="Ribosomal_uS4_N"/>
</dbReference>
<dbReference type="Pfam" id="PF00163">
    <property type="entry name" value="Ribosomal_S4"/>
    <property type="match status" value="1"/>
</dbReference>
<proteinExistence type="inferred from homology"/>
<evidence type="ECO:0000256" key="3">
    <source>
        <dbReference type="ARBA" id="ARBA00022884"/>
    </source>
</evidence>
<dbReference type="SMART" id="SM00363">
    <property type="entry name" value="S4"/>
    <property type="match status" value="1"/>
</dbReference>
<keyword evidence="3 7" id="KW-0694">RNA-binding</keyword>
<comment type="function">
    <text evidence="7">With S5 and S12 plays an important role in translational accuracy.</text>
</comment>
<evidence type="ECO:0000256" key="7">
    <source>
        <dbReference type="HAMAP-Rule" id="MF_01306"/>
    </source>
</evidence>
<reference evidence="12 13" key="1">
    <citation type="submission" date="2024-09" db="EMBL/GenBank/DDBJ databases">
        <title>Laminarin stimulates single cell rates of sulfate reduction while oxygen inhibits transcriptomic activity in coastal marine sediment.</title>
        <authorList>
            <person name="Lindsay M."/>
            <person name="Orcutt B."/>
            <person name="Emerson D."/>
            <person name="Stepanauskas R."/>
            <person name="D'Angelo T."/>
        </authorList>
    </citation>
    <scope>NUCLEOTIDE SEQUENCE [LARGE SCALE GENOMIC DNA]</scope>
    <source>
        <strain evidence="12">SAG AM-311-K15</strain>
    </source>
</reference>
<dbReference type="Gene3D" id="1.10.1050.10">
    <property type="entry name" value="Ribosomal Protein S4 Delta 41, Chain A, domain 1"/>
    <property type="match status" value="1"/>
</dbReference>
<feature type="domain" description="Small ribosomal subunit protein uS4 N-terminal" evidence="11">
    <location>
        <begin position="3"/>
        <end position="97"/>
    </location>
</feature>
<evidence type="ECO:0000256" key="2">
    <source>
        <dbReference type="ARBA" id="ARBA00022730"/>
    </source>
</evidence>
<dbReference type="NCBIfam" id="NF003717">
    <property type="entry name" value="PRK05327.1"/>
    <property type="match status" value="1"/>
</dbReference>
<dbReference type="HAMAP" id="MF_01306_B">
    <property type="entry name" value="Ribosomal_uS4_B"/>
    <property type="match status" value="1"/>
</dbReference>
<protein>
    <recommendedName>
        <fullName evidence="6 7">Small ribosomal subunit protein uS4</fullName>
    </recommendedName>
</protein>
<comment type="similarity">
    <text evidence="1 7 8">Belongs to the universal ribosomal protein uS4 family.</text>
</comment>
<dbReference type="InterPro" id="IPR018079">
    <property type="entry name" value="Ribosomal_uS4_CS"/>
</dbReference>
<keyword evidence="13" id="KW-1185">Reference proteome</keyword>
<accession>A0ABV6YYY3</accession>
<dbReference type="PROSITE" id="PS50889">
    <property type="entry name" value="S4"/>
    <property type="match status" value="1"/>
</dbReference>
<comment type="caution">
    <text evidence="12">The sequence shown here is derived from an EMBL/GenBank/DDBJ whole genome shotgun (WGS) entry which is preliminary data.</text>
</comment>
<dbReference type="SMART" id="SM01390">
    <property type="entry name" value="Ribosomal_S4"/>
    <property type="match status" value="1"/>
</dbReference>
<dbReference type="InterPro" id="IPR002942">
    <property type="entry name" value="S4_RNA-bd"/>
</dbReference>
<keyword evidence="5 7" id="KW-0687">Ribonucleoprotein</keyword>
<evidence type="ECO:0000313" key="12">
    <source>
        <dbReference type="EMBL" id="MFC1851399.1"/>
    </source>
</evidence>